<sequence length="101" mass="10983">MANENNKSPHILNTSSNLLGFCLIVLTSIKVAHFNSVTIIDDSTGIAAVLLIGSCTLSFLSMRSKHRRRSEKLEEAADYIFLLSLVCIGVTIVTVSFNLLA</sequence>
<organism evidence="2 3">
    <name type="scientific">Chitinophaga qingshengii</name>
    <dbReference type="NCBI Taxonomy" id="1569794"/>
    <lineage>
        <taxon>Bacteria</taxon>
        <taxon>Pseudomonadati</taxon>
        <taxon>Bacteroidota</taxon>
        <taxon>Chitinophagia</taxon>
        <taxon>Chitinophagales</taxon>
        <taxon>Chitinophagaceae</taxon>
        <taxon>Chitinophaga</taxon>
    </lineage>
</organism>
<evidence type="ECO:0000313" key="2">
    <source>
        <dbReference type="EMBL" id="MBC9932203.1"/>
    </source>
</evidence>
<feature type="transmembrane region" description="Helical" evidence="1">
    <location>
        <begin position="44"/>
        <end position="60"/>
    </location>
</feature>
<feature type="transmembrane region" description="Helical" evidence="1">
    <location>
        <begin position="80"/>
        <end position="100"/>
    </location>
</feature>
<keyword evidence="1" id="KW-1133">Transmembrane helix</keyword>
<evidence type="ECO:0000256" key="1">
    <source>
        <dbReference type="SAM" id="Phobius"/>
    </source>
</evidence>
<gene>
    <name evidence="2" type="ORF">ICL07_17590</name>
</gene>
<accession>A0ABR7TRJ6</accession>
<protein>
    <recommendedName>
        <fullName evidence="4">DUF202 domain-containing protein</fullName>
    </recommendedName>
</protein>
<reference evidence="2 3" key="1">
    <citation type="submission" date="2020-09" db="EMBL/GenBank/DDBJ databases">
        <title>Genome sequences of type strains of Chitinophaga qingshengii and Chitinophaga varians.</title>
        <authorList>
            <person name="Kittiwongwattana C."/>
        </authorList>
    </citation>
    <scope>NUCLEOTIDE SEQUENCE [LARGE SCALE GENOMIC DNA]</scope>
    <source>
        <strain evidence="2 3">JCM 30026</strain>
    </source>
</reference>
<keyword evidence="3" id="KW-1185">Reference proteome</keyword>
<dbReference type="RefSeq" id="WP_188089336.1">
    <property type="nucleotide sequence ID" value="NZ_JACVFC010000002.1"/>
</dbReference>
<keyword evidence="1" id="KW-0472">Membrane</keyword>
<comment type="caution">
    <text evidence="2">The sequence shown here is derived from an EMBL/GenBank/DDBJ whole genome shotgun (WGS) entry which is preliminary data.</text>
</comment>
<dbReference type="EMBL" id="JACVFC010000002">
    <property type="protein sequence ID" value="MBC9932203.1"/>
    <property type="molecule type" value="Genomic_DNA"/>
</dbReference>
<dbReference type="Proteomes" id="UP000659124">
    <property type="component" value="Unassembled WGS sequence"/>
</dbReference>
<name>A0ABR7TRJ6_9BACT</name>
<keyword evidence="1" id="KW-0812">Transmembrane</keyword>
<evidence type="ECO:0008006" key="4">
    <source>
        <dbReference type="Google" id="ProtNLM"/>
    </source>
</evidence>
<evidence type="ECO:0000313" key="3">
    <source>
        <dbReference type="Proteomes" id="UP000659124"/>
    </source>
</evidence>
<proteinExistence type="predicted"/>